<evidence type="ECO:0008006" key="4">
    <source>
        <dbReference type="Google" id="ProtNLM"/>
    </source>
</evidence>
<feature type="transmembrane region" description="Helical" evidence="1">
    <location>
        <begin position="304"/>
        <end position="323"/>
    </location>
</feature>
<accession>A0A0G0GQ72</accession>
<organism evidence="2 3">
    <name type="scientific">Candidatus Roizmanbacteria bacterium GW2011_GWA2_36_23</name>
    <dbReference type="NCBI Taxonomy" id="1618480"/>
    <lineage>
        <taxon>Bacteria</taxon>
        <taxon>Candidatus Roizmaniibacteriota</taxon>
    </lineage>
</organism>
<gene>
    <name evidence="2" type="ORF">US11_C0002G0013</name>
</gene>
<feature type="transmembrane region" description="Helical" evidence="1">
    <location>
        <begin position="174"/>
        <end position="207"/>
    </location>
</feature>
<feature type="transmembrane region" description="Helical" evidence="1">
    <location>
        <begin position="43"/>
        <end position="65"/>
    </location>
</feature>
<comment type="caution">
    <text evidence="2">The sequence shown here is derived from an EMBL/GenBank/DDBJ whole genome shotgun (WGS) entry which is preliminary data.</text>
</comment>
<evidence type="ECO:0000313" key="2">
    <source>
        <dbReference type="EMBL" id="KKQ01954.1"/>
    </source>
</evidence>
<evidence type="ECO:0000313" key="3">
    <source>
        <dbReference type="Proteomes" id="UP000034344"/>
    </source>
</evidence>
<dbReference type="Proteomes" id="UP000034344">
    <property type="component" value="Unassembled WGS sequence"/>
</dbReference>
<dbReference type="STRING" id="1618480.US11_C0002G0013"/>
<feature type="transmembrane region" description="Helical" evidence="1">
    <location>
        <begin position="378"/>
        <end position="402"/>
    </location>
</feature>
<feature type="transmembrane region" description="Helical" evidence="1">
    <location>
        <begin position="6"/>
        <end position="22"/>
    </location>
</feature>
<reference evidence="2 3" key="1">
    <citation type="journal article" date="2015" name="Nature">
        <title>rRNA introns, odd ribosomes, and small enigmatic genomes across a large radiation of phyla.</title>
        <authorList>
            <person name="Brown C.T."/>
            <person name="Hug L.A."/>
            <person name="Thomas B.C."/>
            <person name="Sharon I."/>
            <person name="Castelle C.J."/>
            <person name="Singh A."/>
            <person name="Wilkins M.J."/>
            <person name="Williams K.H."/>
            <person name="Banfield J.F."/>
        </authorList>
    </citation>
    <scope>NUCLEOTIDE SEQUENCE [LARGE SCALE GENOMIC DNA]</scope>
</reference>
<proteinExistence type="predicted"/>
<dbReference type="AlphaFoldDB" id="A0A0G0GQ72"/>
<sequence>MIRINVSSFILLNCSVIIFLMLKRILLYFTRYQTVPGLIRRSLVPGTVIFLVLLTTFILWFPFLFRFENWFGLRIENSNMEYVYKHYDGPLYIVPAKTFYDPAKIEKLNTDIKFPAKYFAAHFPLYPLLMKTVSPILGNLKAMIGVNLLFTVLLAMLFYYFLKIFKLSQKPLLLVFVFLMLPRFLVVRSIGAPESLFMFLTLLSIILFEKEKFLFAGIAGGLATMTKSPGMLLFAAYVLVLAEKYLKTRNFNWKWLSILMIPLGLLLVFIIYGIQYKDFFAYFHSGDNIHLAFPFSVFNFQKNWVGTAWLEDILFYFFLYLFTVIQFKDSKYRSLFYYSLVFFIATTFVQHRDISRYSLPLWPLACISFEKFFTSKKFLIALIILLPAIYMYGWNFMVYNIMPIGEWMPFL</sequence>
<protein>
    <recommendedName>
        <fullName evidence="4">Glycosyltransferase RgtA/B/C/D-like domain-containing protein</fullName>
    </recommendedName>
</protein>
<evidence type="ECO:0000256" key="1">
    <source>
        <dbReference type="SAM" id="Phobius"/>
    </source>
</evidence>
<keyword evidence="1" id="KW-0812">Transmembrane</keyword>
<keyword evidence="1" id="KW-0472">Membrane</keyword>
<keyword evidence="1" id="KW-1133">Transmembrane helix</keyword>
<feature type="transmembrane region" description="Helical" evidence="1">
    <location>
        <begin position="335"/>
        <end position="351"/>
    </location>
</feature>
<feature type="transmembrane region" description="Helical" evidence="1">
    <location>
        <begin position="213"/>
        <end position="241"/>
    </location>
</feature>
<feature type="transmembrane region" description="Helical" evidence="1">
    <location>
        <begin position="253"/>
        <end position="274"/>
    </location>
</feature>
<feature type="transmembrane region" description="Helical" evidence="1">
    <location>
        <begin position="142"/>
        <end position="162"/>
    </location>
</feature>
<dbReference type="EMBL" id="LBRS01000002">
    <property type="protein sequence ID" value="KKQ01954.1"/>
    <property type="molecule type" value="Genomic_DNA"/>
</dbReference>
<name>A0A0G0GQ72_9BACT</name>